<reference evidence="2 3" key="1">
    <citation type="journal article" date="2013" name="Curr. Biol.">
        <title>The Genome of the Foraminiferan Reticulomyxa filosa.</title>
        <authorList>
            <person name="Glockner G."/>
            <person name="Hulsmann N."/>
            <person name="Schleicher M."/>
            <person name="Noegel A.A."/>
            <person name="Eichinger L."/>
            <person name="Gallinger C."/>
            <person name="Pawlowski J."/>
            <person name="Sierra R."/>
            <person name="Euteneuer U."/>
            <person name="Pillet L."/>
            <person name="Moustafa A."/>
            <person name="Platzer M."/>
            <person name="Groth M."/>
            <person name="Szafranski K."/>
            <person name="Schliwa M."/>
        </authorList>
    </citation>
    <scope>NUCLEOTIDE SEQUENCE [LARGE SCALE GENOMIC DNA]</scope>
</reference>
<organism evidence="2 3">
    <name type="scientific">Reticulomyxa filosa</name>
    <dbReference type="NCBI Taxonomy" id="46433"/>
    <lineage>
        <taxon>Eukaryota</taxon>
        <taxon>Sar</taxon>
        <taxon>Rhizaria</taxon>
        <taxon>Retaria</taxon>
        <taxon>Foraminifera</taxon>
        <taxon>Monothalamids</taxon>
        <taxon>Reticulomyxidae</taxon>
        <taxon>Reticulomyxa</taxon>
    </lineage>
</organism>
<feature type="compositionally biased region" description="Polar residues" evidence="1">
    <location>
        <begin position="120"/>
        <end position="146"/>
    </location>
</feature>
<evidence type="ECO:0000313" key="3">
    <source>
        <dbReference type="Proteomes" id="UP000023152"/>
    </source>
</evidence>
<keyword evidence="3" id="KW-1185">Reference proteome</keyword>
<name>X6NXX1_RETFI</name>
<feature type="region of interest" description="Disordered" evidence="1">
    <location>
        <begin position="107"/>
        <end position="146"/>
    </location>
</feature>
<comment type="caution">
    <text evidence="2">The sequence shown here is derived from an EMBL/GenBank/DDBJ whole genome shotgun (WGS) entry which is preliminary data.</text>
</comment>
<accession>X6NXX1</accession>
<dbReference type="Proteomes" id="UP000023152">
    <property type="component" value="Unassembled WGS sequence"/>
</dbReference>
<gene>
    <name evidence="2" type="ORF">RFI_06445</name>
</gene>
<dbReference type="EMBL" id="ASPP01005366">
    <property type="protein sequence ID" value="ETO30674.1"/>
    <property type="molecule type" value="Genomic_DNA"/>
</dbReference>
<sequence>MRDVCVLLLVKTNRLQSFRDWNVVNDESESVHPNNLFDDHTDDNTQSTNRLDIYQTVLATQNVMNSFVVYLSYPFVKKQFLCSCCGSDGCCGNCLVNLFVKKSTTAPTQSHDRIQHQHLSRSASINSNPMIASHQTDNSKSENVTD</sequence>
<protein>
    <submittedName>
        <fullName evidence="2">Uncharacterized protein</fullName>
    </submittedName>
</protein>
<evidence type="ECO:0000256" key="1">
    <source>
        <dbReference type="SAM" id="MobiDB-lite"/>
    </source>
</evidence>
<proteinExistence type="predicted"/>
<dbReference type="AlphaFoldDB" id="X6NXX1"/>
<evidence type="ECO:0000313" key="2">
    <source>
        <dbReference type="EMBL" id="ETO30674.1"/>
    </source>
</evidence>